<evidence type="ECO:0000313" key="3">
    <source>
        <dbReference type="Proteomes" id="UP000886860"/>
    </source>
</evidence>
<dbReference type="GO" id="GO:0016787">
    <property type="term" value="F:hydrolase activity"/>
    <property type="evidence" value="ECO:0007669"/>
    <property type="project" value="UniProtKB-KW"/>
</dbReference>
<dbReference type="Proteomes" id="UP000886860">
    <property type="component" value="Unassembled WGS sequence"/>
</dbReference>
<dbReference type="InterPro" id="IPR029058">
    <property type="entry name" value="AB_hydrolase_fold"/>
</dbReference>
<comment type="caution">
    <text evidence="2">The sequence shown here is derived from an EMBL/GenBank/DDBJ whole genome shotgun (WGS) entry which is preliminary data.</text>
</comment>
<evidence type="ECO:0000313" key="2">
    <source>
        <dbReference type="EMBL" id="HIT41496.1"/>
    </source>
</evidence>
<reference evidence="2" key="2">
    <citation type="journal article" date="2021" name="PeerJ">
        <title>Extensive microbial diversity within the chicken gut microbiome revealed by metagenomics and culture.</title>
        <authorList>
            <person name="Gilroy R."/>
            <person name="Ravi A."/>
            <person name="Getino M."/>
            <person name="Pursley I."/>
            <person name="Horton D.L."/>
            <person name="Alikhan N.F."/>
            <person name="Baker D."/>
            <person name="Gharbi K."/>
            <person name="Hall N."/>
            <person name="Watson M."/>
            <person name="Adriaenssens E.M."/>
            <person name="Foster-Nyarko E."/>
            <person name="Jarju S."/>
            <person name="Secka A."/>
            <person name="Antonio M."/>
            <person name="Oren A."/>
            <person name="Chaudhuri R.R."/>
            <person name="La Ragione R."/>
            <person name="Hildebrand F."/>
            <person name="Pallen M.J."/>
        </authorList>
    </citation>
    <scope>NUCLEOTIDE SEQUENCE</scope>
    <source>
        <strain evidence="2">CHK123-3438</strain>
    </source>
</reference>
<gene>
    <name evidence="2" type="ORF">IAB60_05215</name>
</gene>
<dbReference type="InterPro" id="IPR052920">
    <property type="entry name" value="DNA-binding_regulatory"/>
</dbReference>
<feature type="domain" description="Serine aminopeptidase S33" evidence="1">
    <location>
        <begin position="89"/>
        <end position="200"/>
    </location>
</feature>
<sequence length="317" mass="35697">MKFTRYLLGAAAIAAAGEYAIARYFFRRTMIRSNAKNERTMKMSGTDWNVYIPTIRTRREWMEQQPQEEVFITSRDGLKLHGTFYPRQNTKKVAICFHGYTSDGASDYASLGKFYLEHDFQVLLVDERAHGKSEGTYIGFGCLDRYDAKAWIDYVIGRVGSDCQILLQGISMGAATVLMTTGLALPPQVKAAVSDCAFTSAYYVFKSVLKTMYHLPAFPLMNLADIMNRRRAGYGLNECNAVNEVAKSATPTLFIHGDRDTFVPCSMVYELYDACTAPKELLVIHDASHAESYYKDTAAYENAVNKFINQYFQGGEI</sequence>
<protein>
    <submittedName>
        <fullName evidence="2">Alpha/beta hydrolase</fullName>
    </submittedName>
</protein>
<dbReference type="PANTHER" id="PTHR43358:SF4">
    <property type="entry name" value="ALPHA_BETA HYDROLASE FOLD-1 DOMAIN-CONTAINING PROTEIN"/>
    <property type="match status" value="1"/>
</dbReference>
<dbReference type="Gene3D" id="3.40.50.1820">
    <property type="entry name" value="alpha/beta hydrolase"/>
    <property type="match status" value="1"/>
</dbReference>
<name>A0A9D1GIM1_9FIRM</name>
<evidence type="ECO:0000259" key="1">
    <source>
        <dbReference type="Pfam" id="PF12146"/>
    </source>
</evidence>
<proteinExistence type="predicted"/>
<accession>A0A9D1GIM1</accession>
<dbReference type="EMBL" id="DVKS01000086">
    <property type="protein sequence ID" value="HIT41496.1"/>
    <property type="molecule type" value="Genomic_DNA"/>
</dbReference>
<organism evidence="2 3">
    <name type="scientific">Candidatus Caccovicinus merdipullorum</name>
    <dbReference type="NCBI Taxonomy" id="2840724"/>
    <lineage>
        <taxon>Bacteria</taxon>
        <taxon>Bacillati</taxon>
        <taxon>Bacillota</taxon>
        <taxon>Clostridia</taxon>
        <taxon>Eubacteriales</taxon>
        <taxon>Candidatus Caccovicinus</taxon>
    </lineage>
</organism>
<dbReference type="SUPFAM" id="SSF53474">
    <property type="entry name" value="alpha/beta-Hydrolases"/>
    <property type="match status" value="1"/>
</dbReference>
<dbReference type="AlphaFoldDB" id="A0A9D1GIM1"/>
<keyword evidence="2" id="KW-0378">Hydrolase</keyword>
<reference evidence="2" key="1">
    <citation type="submission" date="2020-10" db="EMBL/GenBank/DDBJ databases">
        <authorList>
            <person name="Gilroy R."/>
        </authorList>
    </citation>
    <scope>NUCLEOTIDE SEQUENCE</scope>
    <source>
        <strain evidence="2">CHK123-3438</strain>
    </source>
</reference>
<dbReference type="InterPro" id="IPR022742">
    <property type="entry name" value="Hydrolase_4"/>
</dbReference>
<dbReference type="PANTHER" id="PTHR43358">
    <property type="entry name" value="ALPHA/BETA-HYDROLASE"/>
    <property type="match status" value="1"/>
</dbReference>
<dbReference type="Pfam" id="PF12146">
    <property type="entry name" value="Hydrolase_4"/>
    <property type="match status" value="1"/>
</dbReference>